<dbReference type="EMBL" id="VWZC01013718">
    <property type="protein sequence ID" value="NXF68506.1"/>
    <property type="molecule type" value="Genomic_DNA"/>
</dbReference>
<dbReference type="SMART" id="SM00199">
    <property type="entry name" value="SCY"/>
    <property type="match status" value="1"/>
</dbReference>
<dbReference type="Pfam" id="PF00048">
    <property type="entry name" value="IL8"/>
    <property type="match status" value="1"/>
</dbReference>
<comment type="subcellular location">
    <subcellularLocation>
        <location evidence="1">Secreted</location>
    </subcellularLocation>
</comment>
<name>A0A7K8VRB8_9STRI</name>
<dbReference type="GO" id="GO:0006954">
    <property type="term" value="P:inflammatory response"/>
    <property type="evidence" value="ECO:0007669"/>
    <property type="project" value="UniProtKB-KW"/>
</dbReference>
<dbReference type="CDD" id="cd00272">
    <property type="entry name" value="Chemokine_CC"/>
    <property type="match status" value="1"/>
</dbReference>
<evidence type="ECO:0000256" key="2">
    <source>
        <dbReference type="ARBA" id="ARBA00022500"/>
    </source>
</evidence>
<evidence type="ECO:0000256" key="1">
    <source>
        <dbReference type="ARBA" id="ARBA00004613"/>
    </source>
</evidence>
<feature type="non-terminal residue" evidence="9">
    <location>
        <position position="87"/>
    </location>
</feature>
<feature type="domain" description="Chemokine interleukin-8-like" evidence="8">
    <location>
        <begin position="27"/>
        <end position="83"/>
    </location>
</feature>
<dbReference type="GO" id="GO:0005615">
    <property type="term" value="C:extracellular space"/>
    <property type="evidence" value="ECO:0007669"/>
    <property type="project" value="UniProtKB-KW"/>
</dbReference>
<dbReference type="GO" id="GO:0008009">
    <property type="term" value="F:chemokine activity"/>
    <property type="evidence" value="ECO:0007669"/>
    <property type="project" value="InterPro"/>
</dbReference>
<reference evidence="9 10" key="1">
    <citation type="submission" date="2019-09" db="EMBL/GenBank/DDBJ databases">
        <title>Bird 10,000 Genomes (B10K) Project - Family phase.</title>
        <authorList>
            <person name="Zhang G."/>
        </authorList>
    </citation>
    <scope>NUCLEOTIDE SEQUENCE [LARGE SCALE GENOMIC DNA]</scope>
    <source>
        <strain evidence="9">B10K-DU-001-07</strain>
        <tissue evidence="9">Muscle</tissue>
    </source>
</reference>
<dbReference type="Gene3D" id="2.40.50.40">
    <property type="match status" value="1"/>
</dbReference>
<evidence type="ECO:0000256" key="6">
    <source>
        <dbReference type="ARBA" id="ARBA00023198"/>
    </source>
</evidence>
<dbReference type="SUPFAM" id="SSF54117">
    <property type="entry name" value="Interleukin 8-like chemokines"/>
    <property type="match status" value="1"/>
</dbReference>
<comment type="caution">
    <text evidence="9">The sequence shown here is derived from an EMBL/GenBank/DDBJ whole genome shotgun (WGS) entry which is preliminary data.</text>
</comment>
<dbReference type="InterPro" id="IPR039809">
    <property type="entry name" value="Chemokine_b/g/d"/>
</dbReference>
<proteinExistence type="predicted"/>
<dbReference type="Proteomes" id="UP000542434">
    <property type="component" value="Unassembled WGS sequence"/>
</dbReference>
<dbReference type="InterPro" id="IPR036048">
    <property type="entry name" value="Interleukin_8-like_sf"/>
</dbReference>
<evidence type="ECO:0000259" key="8">
    <source>
        <dbReference type="SMART" id="SM00199"/>
    </source>
</evidence>
<dbReference type="PANTHER" id="PTHR12015">
    <property type="entry name" value="SMALL INDUCIBLE CYTOKINE A"/>
    <property type="match status" value="1"/>
</dbReference>
<evidence type="ECO:0000256" key="7">
    <source>
        <dbReference type="SAM" id="SignalP"/>
    </source>
</evidence>
<dbReference type="InterPro" id="IPR001811">
    <property type="entry name" value="Chemokine_IL8-like_dom"/>
</dbReference>
<sequence>MLAARTVLLLVLLLTFSLHHATAHFSPSECCYEHVQKPIRNIKSFYHTPRDCSTPAVVIVTASGAKICADPQQPWVKRVMKRIQKKK</sequence>
<evidence type="ECO:0000256" key="4">
    <source>
        <dbReference type="ARBA" id="ARBA00022525"/>
    </source>
</evidence>
<dbReference type="GO" id="GO:0006955">
    <property type="term" value="P:immune response"/>
    <property type="evidence" value="ECO:0007669"/>
    <property type="project" value="InterPro"/>
</dbReference>
<keyword evidence="2" id="KW-0145">Chemotaxis</keyword>
<evidence type="ECO:0000256" key="5">
    <source>
        <dbReference type="ARBA" id="ARBA00022729"/>
    </source>
</evidence>
<accession>A0A7K8VRB8</accession>
<protein>
    <submittedName>
        <fullName evidence="9">CCL17 protein</fullName>
    </submittedName>
</protein>
<evidence type="ECO:0000256" key="3">
    <source>
        <dbReference type="ARBA" id="ARBA00022514"/>
    </source>
</evidence>
<organism evidence="9 10">
    <name type="scientific">Ciccaba nigrolineata</name>
    <dbReference type="NCBI Taxonomy" id="1118524"/>
    <lineage>
        <taxon>Eukaryota</taxon>
        <taxon>Metazoa</taxon>
        <taxon>Chordata</taxon>
        <taxon>Craniata</taxon>
        <taxon>Vertebrata</taxon>
        <taxon>Euteleostomi</taxon>
        <taxon>Archelosauria</taxon>
        <taxon>Archosauria</taxon>
        <taxon>Dinosauria</taxon>
        <taxon>Saurischia</taxon>
        <taxon>Theropoda</taxon>
        <taxon>Coelurosauria</taxon>
        <taxon>Aves</taxon>
        <taxon>Neognathae</taxon>
        <taxon>Neoaves</taxon>
        <taxon>Telluraves</taxon>
        <taxon>Strigiformes</taxon>
        <taxon>Strigidae</taxon>
        <taxon>Ciccaba</taxon>
    </lineage>
</organism>
<keyword evidence="5 7" id="KW-0732">Signal</keyword>
<keyword evidence="4" id="KW-0964">Secreted</keyword>
<evidence type="ECO:0000313" key="9">
    <source>
        <dbReference type="EMBL" id="NXF68506.1"/>
    </source>
</evidence>
<dbReference type="AlphaFoldDB" id="A0A7K8VRB8"/>
<gene>
    <name evidence="9" type="primary">Ccl17</name>
    <name evidence="9" type="ORF">CICNIG_R15620</name>
</gene>
<keyword evidence="3" id="KW-0202">Cytokine</keyword>
<feature type="chain" id="PRO_5029451457" evidence="7">
    <location>
        <begin position="24"/>
        <end position="87"/>
    </location>
</feature>
<feature type="non-terminal residue" evidence="9">
    <location>
        <position position="1"/>
    </location>
</feature>
<feature type="signal peptide" evidence="7">
    <location>
        <begin position="1"/>
        <end position="23"/>
    </location>
</feature>
<evidence type="ECO:0000313" key="10">
    <source>
        <dbReference type="Proteomes" id="UP000542434"/>
    </source>
</evidence>
<keyword evidence="10" id="KW-1185">Reference proteome</keyword>
<keyword evidence="6" id="KW-0395">Inflammatory response</keyword>
<dbReference type="PANTHER" id="PTHR12015:SF111">
    <property type="entry name" value="C-C MOTIF CHEMOKINE 17"/>
    <property type="match status" value="1"/>
</dbReference>